<proteinExistence type="predicted"/>
<evidence type="ECO:0008006" key="4">
    <source>
        <dbReference type="Google" id="ProtNLM"/>
    </source>
</evidence>
<dbReference type="EMBL" id="OMOJ01000004">
    <property type="protein sequence ID" value="SPF80465.1"/>
    <property type="molecule type" value="Genomic_DNA"/>
</dbReference>
<dbReference type="AlphaFoldDB" id="A0A2R8AWP6"/>
<evidence type="ECO:0000313" key="2">
    <source>
        <dbReference type="EMBL" id="SPF80465.1"/>
    </source>
</evidence>
<reference evidence="3" key="1">
    <citation type="submission" date="2018-03" db="EMBL/GenBank/DDBJ databases">
        <authorList>
            <person name="Rodrigo-Torres L."/>
            <person name="Arahal R. D."/>
            <person name="Lucena T."/>
        </authorList>
    </citation>
    <scope>NUCLEOTIDE SEQUENCE [LARGE SCALE GENOMIC DNA]</scope>
    <source>
        <strain evidence="3">CECT 8871</strain>
    </source>
</reference>
<feature type="transmembrane region" description="Helical" evidence="1">
    <location>
        <begin position="175"/>
        <end position="193"/>
    </location>
</feature>
<keyword evidence="1" id="KW-0472">Membrane</keyword>
<keyword evidence="1" id="KW-1133">Transmembrane helix</keyword>
<feature type="transmembrane region" description="Helical" evidence="1">
    <location>
        <begin position="213"/>
        <end position="235"/>
    </location>
</feature>
<dbReference type="OrthoDB" id="8536716at2"/>
<gene>
    <name evidence="2" type="ORF">PRI8871_02275</name>
</gene>
<keyword evidence="3" id="KW-1185">Reference proteome</keyword>
<dbReference type="InterPro" id="IPR021737">
    <property type="entry name" value="Phage_phiKZ_Orf197"/>
</dbReference>
<accession>A0A2R8AWP6</accession>
<organism evidence="2 3">
    <name type="scientific">Pseudoprimorskyibacter insulae</name>
    <dbReference type="NCBI Taxonomy" id="1695997"/>
    <lineage>
        <taxon>Bacteria</taxon>
        <taxon>Pseudomonadati</taxon>
        <taxon>Pseudomonadota</taxon>
        <taxon>Alphaproteobacteria</taxon>
        <taxon>Rhodobacterales</taxon>
        <taxon>Paracoccaceae</taxon>
        <taxon>Pseudoprimorskyibacter</taxon>
    </lineage>
</organism>
<keyword evidence="1" id="KW-0812">Transmembrane</keyword>
<dbReference type="Pfam" id="PF11750">
    <property type="entry name" value="DUF3307"/>
    <property type="match status" value="1"/>
</dbReference>
<name>A0A2R8AWP6_9RHOB</name>
<sequence>MIETFAALLVAHVIGDFVLQTDWIAANKRRPQVLVLHVALHLALLLALFGQVHSPYLYALAAAHLAIDAIKLALPDRLWAFLADQAAHVATLAALAILQPDLWGTAPITAHLPQIAHKALTTAVTLAGLVVAIRAGGFAISRLLAPYSGHWTRNRVLSGGLREAGALIGQLERGLVFVLILVGHPTGVAFLIAAKSVLRFGESRNDRRMAEYVLIGTLASVGWAMLSAYGTVWLLKQLTSA</sequence>
<feature type="transmembrane region" description="Helical" evidence="1">
    <location>
        <begin position="33"/>
        <end position="50"/>
    </location>
</feature>
<feature type="transmembrane region" description="Helical" evidence="1">
    <location>
        <begin position="119"/>
        <end position="145"/>
    </location>
</feature>
<protein>
    <recommendedName>
        <fullName evidence="4">DUF3307 domain-containing protein</fullName>
    </recommendedName>
</protein>
<feature type="transmembrane region" description="Helical" evidence="1">
    <location>
        <begin position="6"/>
        <end position="26"/>
    </location>
</feature>
<evidence type="ECO:0000313" key="3">
    <source>
        <dbReference type="Proteomes" id="UP000244904"/>
    </source>
</evidence>
<dbReference type="RefSeq" id="WP_108886326.1">
    <property type="nucleotide sequence ID" value="NZ_OMOJ01000004.1"/>
</dbReference>
<dbReference type="Proteomes" id="UP000244904">
    <property type="component" value="Unassembled WGS sequence"/>
</dbReference>
<evidence type="ECO:0000256" key="1">
    <source>
        <dbReference type="SAM" id="Phobius"/>
    </source>
</evidence>